<evidence type="ECO:0000256" key="1">
    <source>
        <dbReference type="SAM" id="Phobius"/>
    </source>
</evidence>
<gene>
    <name evidence="3" type="ORF">GJ744_011020</name>
</gene>
<dbReference type="OrthoDB" id="4120565at2759"/>
<sequence>MFFYILVLGLLLFGANSTEAAAFTTSPVTAIHQPMNEVSSVQKSAVVSEVPSISATSPSPTSVPLTSLPALSRVTTPPSSNHLELRQRCWNDQGFSVDCAVWTGYRYSWGPAANPYDYWSGGGTGSGGSGGASSGASESQSMQGYTAVLLVACIGIGISSTFLLS</sequence>
<comment type="caution">
    <text evidence="3">The sequence shown here is derived from an EMBL/GenBank/DDBJ whole genome shotgun (WGS) entry which is preliminary data.</text>
</comment>
<evidence type="ECO:0000313" key="4">
    <source>
        <dbReference type="Proteomes" id="UP000606974"/>
    </source>
</evidence>
<accession>A0A8H7E521</accession>
<keyword evidence="2" id="KW-0732">Signal</keyword>
<feature type="signal peptide" evidence="2">
    <location>
        <begin position="1"/>
        <end position="20"/>
    </location>
</feature>
<protein>
    <submittedName>
        <fullName evidence="3">Uncharacterized protein</fullName>
    </submittedName>
</protein>
<dbReference type="EMBL" id="JAACFV010000076">
    <property type="protein sequence ID" value="KAF7506996.1"/>
    <property type="molecule type" value="Genomic_DNA"/>
</dbReference>
<keyword evidence="4" id="KW-1185">Reference proteome</keyword>
<dbReference type="Proteomes" id="UP000606974">
    <property type="component" value="Unassembled WGS sequence"/>
</dbReference>
<dbReference type="AlphaFoldDB" id="A0A8H7E521"/>
<feature type="transmembrane region" description="Helical" evidence="1">
    <location>
        <begin position="144"/>
        <end position="164"/>
    </location>
</feature>
<name>A0A8H7E521_9EURO</name>
<keyword evidence="1" id="KW-1133">Transmembrane helix</keyword>
<evidence type="ECO:0000313" key="3">
    <source>
        <dbReference type="EMBL" id="KAF7506996.1"/>
    </source>
</evidence>
<organism evidence="3 4">
    <name type="scientific">Endocarpon pusillum</name>
    <dbReference type="NCBI Taxonomy" id="364733"/>
    <lineage>
        <taxon>Eukaryota</taxon>
        <taxon>Fungi</taxon>
        <taxon>Dikarya</taxon>
        <taxon>Ascomycota</taxon>
        <taxon>Pezizomycotina</taxon>
        <taxon>Eurotiomycetes</taxon>
        <taxon>Chaetothyriomycetidae</taxon>
        <taxon>Verrucariales</taxon>
        <taxon>Verrucariaceae</taxon>
        <taxon>Endocarpon</taxon>
    </lineage>
</organism>
<feature type="chain" id="PRO_5034644008" evidence="2">
    <location>
        <begin position="21"/>
        <end position="165"/>
    </location>
</feature>
<keyword evidence="1" id="KW-0812">Transmembrane</keyword>
<reference evidence="3" key="1">
    <citation type="submission" date="2020-02" db="EMBL/GenBank/DDBJ databases">
        <authorList>
            <person name="Palmer J.M."/>
        </authorList>
    </citation>
    <scope>NUCLEOTIDE SEQUENCE</scope>
    <source>
        <strain evidence="3">EPUS1.4</strain>
        <tissue evidence="3">Thallus</tissue>
    </source>
</reference>
<evidence type="ECO:0000256" key="2">
    <source>
        <dbReference type="SAM" id="SignalP"/>
    </source>
</evidence>
<keyword evidence="1" id="KW-0472">Membrane</keyword>
<proteinExistence type="predicted"/>